<evidence type="ECO:0000256" key="1">
    <source>
        <dbReference type="SAM" id="MobiDB-lite"/>
    </source>
</evidence>
<dbReference type="Proteomes" id="UP000266841">
    <property type="component" value="Unassembled WGS sequence"/>
</dbReference>
<evidence type="ECO:0000313" key="2">
    <source>
        <dbReference type="EMBL" id="EJK70806.1"/>
    </source>
</evidence>
<keyword evidence="3" id="KW-1185">Reference proteome</keyword>
<feature type="region of interest" description="Disordered" evidence="1">
    <location>
        <begin position="1"/>
        <end position="96"/>
    </location>
</feature>
<name>K0TBK2_THAOC</name>
<evidence type="ECO:0000313" key="3">
    <source>
        <dbReference type="Proteomes" id="UP000266841"/>
    </source>
</evidence>
<reference evidence="2 3" key="1">
    <citation type="journal article" date="2012" name="Genome Biol.">
        <title>Genome and low-iron response of an oceanic diatom adapted to chronic iron limitation.</title>
        <authorList>
            <person name="Lommer M."/>
            <person name="Specht M."/>
            <person name="Roy A.S."/>
            <person name="Kraemer L."/>
            <person name="Andreson R."/>
            <person name="Gutowska M.A."/>
            <person name="Wolf J."/>
            <person name="Bergner S.V."/>
            <person name="Schilhabel M.B."/>
            <person name="Klostermeier U.C."/>
            <person name="Beiko R.G."/>
            <person name="Rosenstiel P."/>
            <person name="Hippler M."/>
            <person name="Laroche J."/>
        </authorList>
    </citation>
    <scope>NUCLEOTIDE SEQUENCE [LARGE SCALE GENOMIC DNA]</scope>
    <source>
        <strain evidence="2 3">CCMP1005</strain>
    </source>
</reference>
<gene>
    <name evidence="2" type="ORF">THAOC_07804</name>
</gene>
<protein>
    <submittedName>
        <fullName evidence="2">Uncharacterized protein</fullName>
    </submittedName>
</protein>
<accession>K0TBK2</accession>
<proteinExistence type="predicted"/>
<organism evidence="2 3">
    <name type="scientific">Thalassiosira oceanica</name>
    <name type="common">Marine diatom</name>
    <dbReference type="NCBI Taxonomy" id="159749"/>
    <lineage>
        <taxon>Eukaryota</taxon>
        <taxon>Sar</taxon>
        <taxon>Stramenopiles</taxon>
        <taxon>Ochrophyta</taxon>
        <taxon>Bacillariophyta</taxon>
        <taxon>Coscinodiscophyceae</taxon>
        <taxon>Thalassiosirophycidae</taxon>
        <taxon>Thalassiosirales</taxon>
        <taxon>Thalassiosiraceae</taxon>
        <taxon>Thalassiosira</taxon>
    </lineage>
</organism>
<dbReference type="AlphaFoldDB" id="K0TBK2"/>
<feature type="compositionally biased region" description="Basic and acidic residues" evidence="1">
    <location>
        <begin position="36"/>
        <end position="46"/>
    </location>
</feature>
<sequence>MFDDSTAHVTTNLSSLGSAGQRADGGQGLPAPRRTGLREAEMEARPPRRRKLSACRLRGAVRHTRDGGDDTAQEVPDHEAPLRGGSGRRGGSQPDRKFTERLSAAEIDWALGPGLNAAETVEKGPGGAAAVVQSGFG</sequence>
<comment type="caution">
    <text evidence="2">The sequence shown here is derived from an EMBL/GenBank/DDBJ whole genome shotgun (WGS) entry which is preliminary data.</text>
</comment>
<feature type="compositionally biased region" description="Polar residues" evidence="1">
    <location>
        <begin position="7"/>
        <end position="18"/>
    </location>
</feature>
<dbReference type="EMBL" id="AGNL01008021">
    <property type="protein sequence ID" value="EJK70806.1"/>
    <property type="molecule type" value="Genomic_DNA"/>
</dbReference>